<keyword evidence="2" id="KW-1185">Reference proteome</keyword>
<evidence type="ECO:0000313" key="1">
    <source>
        <dbReference type="EMBL" id="GEB49837.1"/>
    </source>
</evidence>
<gene>
    <name evidence="1" type="ORF">SCA03_23880</name>
</gene>
<accession>A0A4Y3QYX0</accession>
<reference evidence="1 2" key="1">
    <citation type="submission" date="2019-06" db="EMBL/GenBank/DDBJ databases">
        <title>Whole genome shotgun sequence of Streptomyces cacaoi subsp. cacaoi NBRC 12748.</title>
        <authorList>
            <person name="Hosoyama A."/>
            <person name="Uohara A."/>
            <person name="Ohji S."/>
            <person name="Ichikawa N."/>
        </authorList>
    </citation>
    <scope>NUCLEOTIDE SEQUENCE [LARGE SCALE GENOMIC DNA]</scope>
    <source>
        <strain evidence="1 2">NBRC 12748</strain>
    </source>
</reference>
<comment type="caution">
    <text evidence="1">The sequence shown here is derived from an EMBL/GenBank/DDBJ whole genome shotgun (WGS) entry which is preliminary data.</text>
</comment>
<evidence type="ECO:0000313" key="2">
    <source>
        <dbReference type="Proteomes" id="UP000319210"/>
    </source>
</evidence>
<proteinExistence type="predicted"/>
<name>A0A4Y3QYX0_STRCI</name>
<dbReference type="EMBL" id="BJMM01000009">
    <property type="protein sequence ID" value="GEB49837.1"/>
    <property type="molecule type" value="Genomic_DNA"/>
</dbReference>
<protein>
    <recommendedName>
        <fullName evidence="3">Translation initiation factor IF-2</fullName>
    </recommendedName>
</protein>
<dbReference type="AlphaFoldDB" id="A0A4Y3QYX0"/>
<sequence>MARTLTSATRLRDVLTLLRPEDGIEISWTVNPGSVFTDGLDDYLARLGVEVLPWRTATRRRFELAVACTVNASMHGLRAPLMVLPHGAGYNRLVPETTGDAVSPAGLSARELMHRGKVVPATIGVSHEEQRDRLARTCPPAAPRALVVGDWCFDRITASRRRRDHYRACFGVEGHRRLVVVHSTWSEHSLLGRCPELPERLVTSLPVDEFAVAAVLHPNVWARHGTSEVLSRLARAVDAGLVIVPPEEGWRAAIVAADLIVGDHGSTTFYSASQGRVTLLAATGLDELDPHSPTAAFAHEAPRLDPDGDLYAQLRAGPARFDPGLHGEIADRQLGARGRAGRILQETMYSFLEHKGVRPPADGPEPRPVPPPAGLHRAAPVAYDVDGGVLPDGTVEIRRRPVGDRLHHRAGGFFAVTDRDANEQRKWSALVLARTVVEGEHAAVDWVDERLAEQFANVAVAALGPNRCLLRLRTGGPLEAAARRGWGRAEPRLDPVLLGSAVHLWWEADPVADPAARLARDGLRVRTGGRVLEVAFTPPPGE</sequence>
<organism evidence="1 2">
    <name type="scientific">Streptomyces cacaoi</name>
    <dbReference type="NCBI Taxonomy" id="1898"/>
    <lineage>
        <taxon>Bacteria</taxon>
        <taxon>Bacillati</taxon>
        <taxon>Actinomycetota</taxon>
        <taxon>Actinomycetes</taxon>
        <taxon>Kitasatosporales</taxon>
        <taxon>Streptomycetaceae</taxon>
        <taxon>Streptomyces</taxon>
    </lineage>
</organism>
<evidence type="ECO:0008006" key="3">
    <source>
        <dbReference type="Google" id="ProtNLM"/>
    </source>
</evidence>
<dbReference type="Proteomes" id="UP000319210">
    <property type="component" value="Unassembled WGS sequence"/>
</dbReference>